<protein>
    <recommendedName>
        <fullName evidence="4">FLYWCH-type domain-containing protein</fullName>
    </recommendedName>
</protein>
<organism evidence="5 6">
    <name type="scientific">Loxostege sticticalis</name>
    <name type="common">Beet webworm moth</name>
    <dbReference type="NCBI Taxonomy" id="481309"/>
    <lineage>
        <taxon>Eukaryota</taxon>
        <taxon>Metazoa</taxon>
        <taxon>Ecdysozoa</taxon>
        <taxon>Arthropoda</taxon>
        <taxon>Hexapoda</taxon>
        <taxon>Insecta</taxon>
        <taxon>Pterygota</taxon>
        <taxon>Neoptera</taxon>
        <taxon>Endopterygota</taxon>
        <taxon>Lepidoptera</taxon>
        <taxon>Glossata</taxon>
        <taxon>Ditrysia</taxon>
        <taxon>Pyraloidea</taxon>
        <taxon>Crambidae</taxon>
        <taxon>Pyraustinae</taxon>
        <taxon>Loxostege</taxon>
    </lineage>
</organism>
<comment type="caution">
    <text evidence="5">The sequence shown here is derived from an EMBL/GenBank/DDBJ whole genome shotgun (WGS) entry which is preliminary data.</text>
</comment>
<evidence type="ECO:0000256" key="3">
    <source>
        <dbReference type="ARBA" id="ARBA00022833"/>
    </source>
</evidence>
<reference evidence="5 6" key="1">
    <citation type="submission" date="2024-06" db="EMBL/GenBank/DDBJ databases">
        <title>A chromosome-level genome assembly of beet webworm, Loxostege sticticalis.</title>
        <authorList>
            <person name="Zhang Y."/>
        </authorList>
    </citation>
    <scope>NUCLEOTIDE SEQUENCE [LARGE SCALE GENOMIC DNA]</scope>
    <source>
        <strain evidence="5">AQ028</strain>
        <tissue evidence="5">Male pupae</tissue>
    </source>
</reference>
<evidence type="ECO:0000259" key="4">
    <source>
        <dbReference type="Pfam" id="PF04500"/>
    </source>
</evidence>
<keyword evidence="1" id="KW-0479">Metal-binding</keyword>
<dbReference type="AlphaFoldDB" id="A0ABD0T4B5"/>
<evidence type="ECO:0000256" key="1">
    <source>
        <dbReference type="ARBA" id="ARBA00022723"/>
    </source>
</evidence>
<evidence type="ECO:0000256" key="2">
    <source>
        <dbReference type="ARBA" id="ARBA00022771"/>
    </source>
</evidence>
<dbReference type="Pfam" id="PF04500">
    <property type="entry name" value="FLYWCH"/>
    <property type="match status" value="2"/>
</dbReference>
<dbReference type="InterPro" id="IPR007588">
    <property type="entry name" value="Znf_FLYWCH"/>
</dbReference>
<dbReference type="Proteomes" id="UP001549921">
    <property type="component" value="Unassembled WGS sequence"/>
</dbReference>
<dbReference type="EMBL" id="JBEDNZ010000011">
    <property type="protein sequence ID" value="KAL0831887.1"/>
    <property type="molecule type" value="Genomic_DNA"/>
</dbReference>
<dbReference type="GO" id="GO:0008270">
    <property type="term" value="F:zinc ion binding"/>
    <property type="evidence" value="ECO:0007669"/>
    <property type="project" value="UniProtKB-KW"/>
</dbReference>
<proteinExistence type="predicted"/>
<accession>A0ABD0T4B5</accession>
<sequence>MYFYIYYQDALQIKFFPGPIYQKTSRGAIVLILKGYKFLRHLKNGVKTRWYCATHHHKGCRAVVHTIDDGTVLKSTKLSVTPDLIFTVIFAMTERGAPVVYFNSYKFNKHRETGVKTRWWCSTHRGRGCSASITTIGDKVVKITNKHRHEPKEFKEEQNKLS</sequence>
<feature type="domain" description="FLYWCH-type" evidence="4">
    <location>
        <begin position="22"/>
        <end position="77"/>
    </location>
</feature>
<dbReference type="Gene3D" id="2.20.25.240">
    <property type="match status" value="2"/>
</dbReference>
<feature type="domain" description="FLYWCH-type" evidence="4">
    <location>
        <begin position="90"/>
        <end position="149"/>
    </location>
</feature>
<evidence type="ECO:0000313" key="5">
    <source>
        <dbReference type="EMBL" id="KAL0831887.1"/>
    </source>
</evidence>
<keyword evidence="3" id="KW-0862">Zinc</keyword>
<keyword evidence="2" id="KW-0863">Zinc-finger</keyword>
<gene>
    <name evidence="5" type="ORF">ABMA28_001417</name>
</gene>
<name>A0ABD0T4B5_LOXSC</name>
<evidence type="ECO:0000313" key="6">
    <source>
        <dbReference type="Proteomes" id="UP001549921"/>
    </source>
</evidence>